<organism evidence="3 4">
    <name type="scientific">Daphnia magna</name>
    <dbReference type="NCBI Taxonomy" id="35525"/>
    <lineage>
        <taxon>Eukaryota</taxon>
        <taxon>Metazoa</taxon>
        <taxon>Ecdysozoa</taxon>
        <taxon>Arthropoda</taxon>
        <taxon>Crustacea</taxon>
        <taxon>Branchiopoda</taxon>
        <taxon>Diplostraca</taxon>
        <taxon>Cladocera</taxon>
        <taxon>Anomopoda</taxon>
        <taxon>Daphniidae</taxon>
        <taxon>Daphnia</taxon>
    </lineage>
</organism>
<feature type="compositionally biased region" description="Pro residues" evidence="2">
    <location>
        <begin position="903"/>
        <end position="915"/>
    </location>
</feature>
<feature type="region of interest" description="Disordered" evidence="2">
    <location>
        <begin position="1"/>
        <end position="33"/>
    </location>
</feature>
<feature type="compositionally biased region" description="Pro residues" evidence="2">
    <location>
        <begin position="821"/>
        <end position="847"/>
    </location>
</feature>
<feature type="compositionally biased region" description="Low complexity" evidence="2">
    <location>
        <begin position="359"/>
        <end position="369"/>
    </location>
</feature>
<dbReference type="STRING" id="35525.A0A164W0I8"/>
<evidence type="ECO:0000256" key="2">
    <source>
        <dbReference type="SAM" id="MobiDB-lite"/>
    </source>
</evidence>
<accession>A0A164W0I8</accession>
<feature type="compositionally biased region" description="Polar residues" evidence="2">
    <location>
        <begin position="339"/>
        <end position="351"/>
    </location>
</feature>
<dbReference type="PANTHER" id="PTHR45733">
    <property type="entry name" value="FORMIN-J"/>
    <property type="match status" value="1"/>
</dbReference>
<comment type="caution">
    <text evidence="3">The sequence shown here is derived from an EMBL/GenBank/DDBJ whole genome shotgun (WGS) entry which is preliminary data.</text>
</comment>
<feature type="coiled-coil region" evidence="1">
    <location>
        <begin position="784"/>
        <end position="818"/>
    </location>
</feature>
<feature type="compositionally biased region" description="Pro residues" evidence="2">
    <location>
        <begin position="861"/>
        <end position="870"/>
    </location>
</feature>
<feature type="region of interest" description="Disordered" evidence="2">
    <location>
        <begin position="121"/>
        <end position="157"/>
    </location>
</feature>
<feature type="compositionally biased region" description="Low complexity" evidence="2">
    <location>
        <begin position="871"/>
        <end position="880"/>
    </location>
</feature>
<name>A0A164W0I8_9CRUS</name>
<sequence length="1100" mass="120109">MATANHREPDPESISCSSAQSPSRSPAKRATSAEQLSLIASTNKHTKALGLKSLLAEKVRGVKEFGHRLNKLGRHLSTSDQSELANGPRLLSVSSIDPDAEVPRLVRTNAFKIKQRNSVTFTSPPVTPQCSSSSLLPRSADELQPESDSDQSENSNTSFRTTLSFDVFGAIPADSSSPIPDFEQNFAISEQREANLIIVNCDRDKQKADRNEVEDRSCEDSIQPELFATLPLPLLLINDELVTAEDQSRNNKEDWNGNLLDDVSDLGDFESCSSSIPEDKAGNELEDSPFFRNRSSSESAVMGNKSSINKAKVRLNLNPRLGTETQELHRVPQAIAPNELSNNSGPSSTPQVPADTGDQQEQQQSIIVRSSSKVVIEKSTTSETLYADVDEPEEAEDPSSYQDVVHHQTWTCEENLLIVSETSDSINVPDLPLDSNTGTETCSLREVYDIENAGTLSLSSGFEQQTSDNIGLDADTSSYATELCTRSNEIVQSKIKDKFKQLDKQFSTTPEKSACPITYQQHFTRGQLDYLALEIPNLILHCTIAIKYHIFSIYARENKSASTSKIGIEMPDMIHLGGSSSGHNNSATRSTNMANNGQPFTLTRHKKVEIPATSILSHAQNVARREPSDLGIPYPSASAEKESNVLRKVASLTYDLAMEQKQQVSSPRGRSALERHDLNALENFEGQMLVSNLLSSIDEDHYLRLLISSHDLRLLMGHFVNYLLNIGIVCPLEDGQICDKFTVDRMYRWGRPDANSKGTPRAKEDYLPIQEHLAAFQQARLEHDAELKRIQADFRNKIKELEETIATLKKEVLVLKNRPTLEPPPYVPPPSPYSLSAPPPPPPPPPMGFSSPTYGRRPAGDAPPPPPLPPSSILSSDNLGQVGGPVPPPPPLPISSSAGQTNFPPPPPPPPPPISPQTTTVAPISVATVLLTTSSTSTPTAGIRPTTTQATTITSVSPLVTATAVTLPSAPPFLMTTTRRPVRPTRPLRPVRPMRPTRPTPPTIWSTTQRPGTAPVFTISPIFGLLTRPPIQAILRPTLLPTSPTPATTVRPVPVPSVDSVECTNYVPVASQNSMPGMTVWCNNNCRLGYCPKDYCKCAQ</sequence>
<feature type="region of interest" description="Disordered" evidence="2">
    <location>
        <begin position="819"/>
        <end position="919"/>
    </location>
</feature>
<evidence type="ECO:0000256" key="1">
    <source>
        <dbReference type="SAM" id="Coils"/>
    </source>
</evidence>
<evidence type="ECO:0000313" key="3">
    <source>
        <dbReference type="EMBL" id="KZS12835.1"/>
    </source>
</evidence>
<protein>
    <submittedName>
        <fullName evidence="3">Uncharacterized protein</fullName>
    </submittedName>
</protein>
<feature type="region of interest" description="Disordered" evidence="2">
    <location>
        <begin position="336"/>
        <end position="369"/>
    </location>
</feature>
<dbReference type="Proteomes" id="UP000076858">
    <property type="component" value="Unassembled WGS sequence"/>
</dbReference>
<reference evidence="3 4" key="1">
    <citation type="submission" date="2016-03" db="EMBL/GenBank/DDBJ databases">
        <title>EvidentialGene: Evidence-directed Construction of Genes on Genomes.</title>
        <authorList>
            <person name="Gilbert D.G."/>
            <person name="Choi J.-H."/>
            <person name="Mockaitis K."/>
            <person name="Colbourne J."/>
            <person name="Pfrender M."/>
        </authorList>
    </citation>
    <scope>NUCLEOTIDE SEQUENCE [LARGE SCALE GENOMIC DNA]</scope>
    <source>
        <strain evidence="3 4">Xinb3</strain>
        <tissue evidence="3">Complete organism</tissue>
    </source>
</reference>
<dbReference type="EMBL" id="LRGB01001348">
    <property type="protein sequence ID" value="KZS12835.1"/>
    <property type="molecule type" value="Genomic_DNA"/>
</dbReference>
<feature type="region of interest" description="Disordered" evidence="2">
    <location>
        <begin position="270"/>
        <end position="306"/>
    </location>
</feature>
<feature type="compositionally biased region" description="Polar residues" evidence="2">
    <location>
        <begin position="121"/>
        <end position="136"/>
    </location>
</feature>
<evidence type="ECO:0000313" key="4">
    <source>
        <dbReference type="Proteomes" id="UP000076858"/>
    </source>
</evidence>
<feature type="compositionally biased region" description="Basic and acidic residues" evidence="2">
    <location>
        <begin position="1"/>
        <end position="10"/>
    </location>
</feature>
<feature type="compositionally biased region" description="Polar residues" evidence="2">
    <location>
        <begin position="293"/>
        <end position="306"/>
    </location>
</feature>
<proteinExistence type="predicted"/>
<gene>
    <name evidence="3" type="ORF">APZ42_022058</name>
</gene>
<keyword evidence="4" id="KW-1185">Reference proteome</keyword>
<dbReference type="AlphaFoldDB" id="A0A164W0I8"/>
<dbReference type="InterPro" id="IPR051144">
    <property type="entry name" value="Formin_homology_domain"/>
</dbReference>
<feature type="region of interest" description="Disordered" evidence="2">
    <location>
        <begin position="971"/>
        <end position="1011"/>
    </location>
</feature>
<feature type="compositionally biased region" description="Low complexity" evidence="2">
    <location>
        <begin position="12"/>
        <end position="25"/>
    </location>
</feature>
<dbReference type="OrthoDB" id="64893at2759"/>
<keyword evidence="1" id="KW-0175">Coiled coil</keyword>